<feature type="compositionally biased region" description="Polar residues" evidence="1">
    <location>
        <begin position="269"/>
        <end position="278"/>
    </location>
</feature>
<evidence type="ECO:0000313" key="3">
    <source>
        <dbReference type="EMBL" id="PAV85368.1"/>
    </source>
</evidence>
<dbReference type="InterPro" id="IPR014729">
    <property type="entry name" value="Rossmann-like_a/b/a_fold"/>
</dbReference>
<dbReference type="Pfam" id="PF01467">
    <property type="entry name" value="CTP_transf_like"/>
    <property type="match status" value="1"/>
</dbReference>
<dbReference type="STRING" id="2018661.A0A2A2LGZ4"/>
<dbReference type="EMBL" id="LIAE01006779">
    <property type="protein sequence ID" value="PAV85368.1"/>
    <property type="molecule type" value="Genomic_DNA"/>
</dbReference>
<evidence type="ECO:0000313" key="4">
    <source>
        <dbReference type="Proteomes" id="UP000218231"/>
    </source>
</evidence>
<dbReference type="SUPFAM" id="SSF52374">
    <property type="entry name" value="Nucleotidylyl transferase"/>
    <property type="match status" value="1"/>
</dbReference>
<organism evidence="3 4">
    <name type="scientific">Diploscapter pachys</name>
    <dbReference type="NCBI Taxonomy" id="2018661"/>
    <lineage>
        <taxon>Eukaryota</taxon>
        <taxon>Metazoa</taxon>
        <taxon>Ecdysozoa</taxon>
        <taxon>Nematoda</taxon>
        <taxon>Chromadorea</taxon>
        <taxon>Rhabditida</taxon>
        <taxon>Rhabditina</taxon>
        <taxon>Rhabditomorpha</taxon>
        <taxon>Rhabditoidea</taxon>
        <taxon>Rhabditidae</taxon>
        <taxon>Diploscapter</taxon>
    </lineage>
</organism>
<dbReference type="InterPro" id="IPR004821">
    <property type="entry name" value="Cyt_trans-like"/>
</dbReference>
<dbReference type="InterPro" id="IPR051182">
    <property type="entry name" value="Euk_NMN_adenylyltrnsfrase"/>
</dbReference>
<evidence type="ECO:0000259" key="2">
    <source>
        <dbReference type="Pfam" id="PF01467"/>
    </source>
</evidence>
<dbReference type="InterPro" id="IPR027854">
    <property type="entry name" value="STMP1"/>
</dbReference>
<feature type="region of interest" description="Disordered" evidence="1">
    <location>
        <begin position="347"/>
        <end position="378"/>
    </location>
</feature>
<feature type="region of interest" description="Disordered" evidence="1">
    <location>
        <begin position="247"/>
        <end position="280"/>
    </location>
</feature>
<comment type="caution">
    <text evidence="3">The sequence shown here is derived from an EMBL/GenBank/DDBJ whole genome shotgun (WGS) entry which is preliminary data.</text>
</comment>
<name>A0A2A2LGZ4_9BILA</name>
<sequence>MEPPSTSSGSSNSKPPAVALLCRGAFDPPTFAHFRMFERARDFIERTLSWRVVEGVMSPCNDLEIGVNRTTAHHRFKMVEMATRNSYWIRCGDLECYQKTSICPSEVWKNYQRELSAKHGCNVKVLLLCGSNMIETFGKAEYNKTGHWTFEELEELLKAGGLIAMRRPRCKAARTIYSIDVLRRNQKNIFLIEDETFPNDICSIRIRTAIRRGESVKYCLNDEVINYISEHDLYQNTRRFNFARDILPSSSSTSSTPTSISARIEQTKSEPSPLSSNRPLKYRITNISPSQIVSTKISVSACVPVPPIRNSSEGRSQQYKENLHLQLEEHQKQLLKHIQIDQPIEEKMKETEKEGSSSRESSEEGISKKLDDVKGVSVERDAPPEYAVIRKSGRSNKPLREEMTMLEPIKKTPKKIPREPLKPISQSMEFTETRRDTSIVEHLESPYDNVPSLDELLLASTSWAEYMDKCNTSNQMKYQEYQSDEHEQYIKDIGYPSQMSESTRAVDSPKGKKKRSWFFMRSKSLKEPSSKASTPSEDESLIRICGADRRNQNQTSPEILWRKISKIFSYKESPKKEKHTVAPPPRKESGSKVTRFFQNNNTKSADNIHRLTTPIAPYCDPMSVSCCDESGGVTLRFRRTLEKRRSQPTKQTTGSRRGAADECKEFVRRLCSGSLRAAIEFHSRMGLFSHLIALCVGAYGGVYFAQNYEIGKVPPLNEFYQKLNEILEQYKKDKK</sequence>
<dbReference type="OrthoDB" id="422187at2759"/>
<protein>
    <recommendedName>
        <fullName evidence="2">Cytidyltransferase-like domain-containing protein</fullName>
    </recommendedName>
</protein>
<feature type="compositionally biased region" description="Low complexity" evidence="1">
    <location>
        <begin position="248"/>
        <end position="261"/>
    </location>
</feature>
<feature type="region of interest" description="Disordered" evidence="1">
    <location>
        <begin position="526"/>
        <end position="549"/>
    </location>
</feature>
<dbReference type="Gene3D" id="3.40.50.620">
    <property type="entry name" value="HUPs"/>
    <property type="match status" value="1"/>
</dbReference>
<gene>
    <name evidence="3" type="ORF">WR25_07228</name>
</gene>
<proteinExistence type="predicted"/>
<reference evidence="3 4" key="1">
    <citation type="journal article" date="2017" name="Curr. Biol.">
        <title>Genome architecture and evolution of a unichromosomal asexual nematode.</title>
        <authorList>
            <person name="Fradin H."/>
            <person name="Zegar C."/>
            <person name="Gutwein M."/>
            <person name="Lucas J."/>
            <person name="Kovtun M."/>
            <person name="Corcoran D."/>
            <person name="Baugh L.R."/>
            <person name="Kiontke K."/>
            <person name="Gunsalus K."/>
            <person name="Fitch D.H."/>
            <person name="Piano F."/>
        </authorList>
    </citation>
    <scope>NUCLEOTIDE SEQUENCE [LARGE SCALE GENOMIC DNA]</scope>
    <source>
        <strain evidence="3">PF1309</strain>
    </source>
</reference>
<dbReference type="PANTHER" id="PTHR12039">
    <property type="entry name" value="NICOTINAMIDE MONONUCLEOTIDE ADENYLYLTRANSFERASE"/>
    <property type="match status" value="1"/>
</dbReference>
<dbReference type="AlphaFoldDB" id="A0A2A2LGZ4"/>
<dbReference type="GO" id="GO:0000309">
    <property type="term" value="F:nicotinamide-nucleotide adenylyltransferase activity"/>
    <property type="evidence" value="ECO:0007669"/>
    <property type="project" value="TreeGrafter"/>
</dbReference>
<dbReference type="Proteomes" id="UP000218231">
    <property type="component" value="Unassembled WGS sequence"/>
</dbReference>
<feature type="region of interest" description="Disordered" evidence="1">
    <location>
        <begin position="572"/>
        <end position="593"/>
    </location>
</feature>
<dbReference type="PANTHER" id="PTHR12039:SF0">
    <property type="entry name" value="NICOTINAMIDE-NUCLEOTIDE ADENYLYLTRANSFERASE"/>
    <property type="match status" value="1"/>
</dbReference>
<evidence type="ECO:0000256" key="1">
    <source>
        <dbReference type="SAM" id="MobiDB-lite"/>
    </source>
</evidence>
<keyword evidence="4" id="KW-1185">Reference proteome</keyword>
<dbReference type="Pfam" id="PF15054">
    <property type="entry name" value="DUF4535"/>
    <property type="match status" value="1"/>
</dbReference>
<accession>A0A2A2LGZ4</accession>
<dbReference type="GO" id="GO:0004515">
    <property type="term" value="F:nicotinate-nucleotide adenylyltransferase activity"/>
    <property type="evidence" value="ECO:0007669"/>
    <property type="project" value="TreeGrafter"/>
</dbReference>
<feature type="domain" description="Cytidyltransferase-like" evidence="2">
    <location>
        <begin position="22"/>
        <end position="208"/>
    </location>
</feature>
<dbReference type="GO" id="GO:0009435">
    <property type="term" value="P:NAD+ biosynthetic process"/>
    <property type="evidence" value="ECO:0007669"/>
    <property type="project" value="TreeGrafter"/>
</dbReference>